<gene>
    <name evidence="1" type="ORF">LSALG_LOCUS13191</name>
</gene>
<accession>A0AA35YFI6</accession>
<dbReference type="Proteomes" id="UP001177003">
    <property type="component" value="Chromosome 2"/>
</dbReference>
<dbReference type="EMBL" id="OX465078">
    <property type="protein sequence ID" value="CAI9273023.1"/>
    <property type="molecule type" value="Genomic_DNA"/>
</dbReference>
<organism evidence="1 2">
    <name type="scientific">Lactuca saligna</name>
    <name type="common">Willowleaf lettuce</name>
    <dbReference type="NCBI Taxonomy" id="75948"/>
    <lineage>
        <taxon>Eukaryota</taxon>
        <taxon>Viridiplantae</taxon>
        <taxon>Streptophyta</taxon>
        <taxon>Embryophyta</taxon>
        <taxon>Tracheophyta</taxon>
        <taxon>Spermatophyta</taxon>
        <taxon>Magnoliopsida</taxon>
        <taxon>eudicotyledons</taxon>
        <taxon>Gunneridae</taxon>
        <taxon>Pentapetalae</taxon>
        <taxon>asterids</taxon>
        <taxon>campanulids</taxon>
        <taxon>Asterales</taxon>
        <taxon>Asteraceae</taxon>
        <taxon>Cichorioideae</taxon>
        <taxon>Cichorieae</taxon>
        <taxon>Lactucinae</taxon>
        <taxon>Lactuca</taxon>
    </lineage>
</organism>
<reference evidence="1" key="1">
    <citation type="submission" date="2023-04" db="EMBL/GenBank/DDBJ databases">
        <authorList>
            <person name="Vijverberg K."/>
            <person name="Xiong W."/>
            <person name="Schranz E."/>
        </authorList>
    </citation>
    <scope>NUCLEOTIDE SEQUENCE</scope>
</reference>
<protein>
    <submittedName>
        <fullName evidence="1">Uncharacterized protein</fullName>
    </submittedName>
</protein>
<name>A0AA35YFI6_LACSI</name>
<proteinExistence type="predicted"/>
<evidence type="ECO:0000313" key="2">
    <source>
        <dbReference type="Proteomes" id="UP001177003"/>
    </source>
</evidence>
<evidence type="ECO:0000313" key="1">
    <source>
        <dbReference type="EMBL" id="CAI9273023.1"/>
    </source>
</evidence>
<sequence>MLEHVVRKLKGDLNESSLWNIDLHAIVVWLENQLSKVIEDVSWVLSHGISKLVGKLIVDLSFFEANCYLQTICVDFGRRSGFEMVNAEHNLGLSETDIPL</sequence>
<dbReference type="AlphaFoldDB" id="A0AA35YFI6"/>
<keyword evidence="2" id="KW-1185">Reference proteome</keyword>